<evidence type="ECO:0000313" key="2">
    <source>
        <dbReference type="Proteomes" id="UP000199184"/>
    </source>
</evidence>
<proteinExistence type="predicted"/>
<dbReference type="EMBL" id="FMAI01000023">
    <property type="protein sequence ID" value="SCB54078.1"/>
    <property type="molecule type" value="Genomic_DNA"/>
</dbReference>
<protein>
    <submittedName>
        <fullName evidence="1">Uncharacterized protein</fullName>
    </submittedName>
</protein>
<reference evidence="2" key="1">
    <citation type="submission" date="2016-08" db="EMBL/GenBank/DDBJ databases">
        <authorList>
            <person name="Varghese N."/>
            <person name="Submissions Spin"/>
        </authorList>
    </citation>
    <scope>NUCLEOTIDE SEQUENCE [LARGE SCALE GENOMIC DNA]</scope>
    <source>
        <strain evidence="2">ERR11</strain>
    </source>
</reference>
<name>A0A1C3XP92_9BRAD</name>
<sequence length="62" mass="6578">MWTTPESLAAALHTQPRVLKLFTRFGNAVPGRVDFPTAGSWPLQAGTVRSEGCGEPEGAPVN</sequence>
<gene>
    <name evidence="1" type="ORF">GA0061098_102333</name>
</gene>
<accession>A0A1C3XP92</accession>
<dbReference type="AlphaFoldDB" id="A0A1C3XP92"/>
<evidence type="ECO:0000313" key="1">
    <source>
        <dbReference type="EMBL" id="SCB54078.1"/>
    </source>
</evidence>
<organism evidence="1 2">
    <name type="scientific">Bradyrhizobium shewense</name>
    <dbReference type="NCBI Taxonomy" id="1761772"/>
    <lineage>
        <taxon>Bacteria</taxon>
        <taxon>Pseudomonadati</taxon>
        <taxon>Pseudomonadota</taxon>
        <taxon>Alphaproteobacteria</taxon>
        <taxon>Hyphomicrobiales</taxon>
        <taxon>Nitrobacteraceae</taxon>
        <taxon>Bradyrhizobium</taxon>
    </lineage>
</organism>
<keyword evidence="2" id="KW-1185">Reference proteome</keyword>
<dbReference type="Proteomes" id="UP000199184">
    <property type="component" value="Unassembled WGS sequence"/>
</dbReference>